<proteinExistence type="predicted"/>
<protein>
    <recommendedName>
        <fullName evidence="4">HicA-like toxin of HicAB toxin-antitoxin system</fullName>
    </recommendedName>
</protein>
<evidence type="ECO:0000313" key="3">
    <source>
        <dbReference type="Proteomes" id="UP000523007"/>
    </source>
</evidence>
<dbReference type="Proteomes" id="UP000523007">
    <property type="component" value="Unassembled WGS sequence"/>
</dbReference>
<dbReference type="AlphaFoldDB" id="A0A7W7W343"/>
<evidence type="ECO:0000313" key="2">
    <source>
        <dbReference type="EMBL" id="MBB4931350.1"/>
    </source>
</evidence>
<feature type="compositionally biased region" description="Basic and acidic residues" evidence="1">
    <location>
        <begin position="67"/>
        <end position="85"/>
    </location>
</feature>
<name>A0A7W7W343_9ACTN</name>
<sequence>MSRRLPRMPRELRKFARLARARRWRIEVKGSGHLAWIPPCGRGTVFTSSTPSDPRTIKNVIAQLRRAGLDDRDPRRNPTARGDKR</sequence>
<dbReference type="EMBL" id="JACHJT010000001">
    <property type="protein sequence ID" value="MBB4931350.1"/>
    <property type="molecule type" value="Genomic_DNA"/>
</dbReference>
<accession>A0A7W7W343</accession>
<evidence type="ECO:0008006" key="4">
    <source>
        <dbReference type="Google" id="ProtNLM"/>
    </source>
</evidence>
<evidence type="ECO:0000256" key="1">
    <source>
        <dbReference type="SAM" id="MobiDB-lite"/>
    </source>
</evidence>
<feature type="region of interest" description="Disordered" evidence="1">
    <location>
        <begin position="65"/>
        <end position="85"/>
    </location>
</feature>
<organism evidence="2 3">
    <name type="scientific">Lipingzhangella halophila</name>
    <dbReference type="NCBI Taxonomy" id="1783352"/>
    <lineage>
        <taxon>Bacteria</taxon>
        <taxon>Bacillati</taxon>
        <taxon>Actinomycetota</taxon>
        <taxon>Actinomycetes</taxon>
        <taxon>Streptosporangiales</taxon>
        <taxon>Nocardiopsidaceae</taxon>
        <taxon>Lipingzhangella</taxon>
    </lineage>
</organism>
<gene>
    <name evidence="2" type="ORF">F4561_002170</name>
</gene>
<keyword evidence="3" id="KW-1185">Reference proteome</keyword>
<comment type="caution">
    <text evidence="2">The sequence shown here is derived from an EMBL/GenBank/DDBJ whole genome shotgun (WGS) entry which is preliminary data.</text>
</comment>
<reference evidence="2 3" key="1">
    <citation type="submission" date="2020-08" db="EMBL/GenBank/DDBJ databases">
        <title>Sequencing the genomes of 1000 actinobacteria strains.</title>
        <authorList>
            <person name="Klenk H.-P."/>
        </authorList>
    </citation>
    <scope>NUCLEOTIDE SEQUENCE [LARGE SCALE GENOMIC DNA]</scope>
    <source>
        <strain evidence="2 3">DSM 102030</strain>
    </source>
</reference>